<reference evidence="3" key="1">
    <citation type="journal article" date="2007" name="Curr. Biol.">
        <title>Sex- and strain-specific expression and vomeronasal activity of mouse ESP family peptides.</title>
        <authorList>
            <person name="Kimoto H."/>
            <person name="Sato K."/>
            <person name="Nodari F."/>
            <person name="Haga S."/>
            <person name="Holy T.E."/>
            <person name="Touhara K."/>
        </authorList>
    </citation>
    <scope>NUCLEOTIDE SEQUENCE</scope>
    <source>
        <strain evidence="3">C57BL/6</strain>
    </source>
</reference>
<feature type="region of interest" description="Disordered" evidence="1">
    <location>
        <begin position="30"/>
        <end position="50"/>
    </location>
</feature>
<name>A8R0T6_MOUSE</name>
<evidence type="ECO:0000313" key="3">
    <source>
        <dbReference type="EMBL" id="BAF92719.1"/>
    </source>
</evidence>
<dbReference type="GO" id="GO:0005186">
    <property type="term" value="F:pheromone activity"/>
    <property type="evidence" value="ECO:0007669"/>
    <property type="project" value="InterPro"/>
</dbReference>
<dbReference type="Pfam" id="PF16590">
    <property type="entry name" value="ESP"/>
    <property type="match status" value="1"/>
</dbReference>
<dbReference type="CDD" id="cd14250">
    <property type="entry name" value="ESP36_like"/>
    <property type="match status" value="1"/>
</dbReference>
<feature type="signal peptide" evidence="2">
    <location>
        <begin position="1"/>
        <end position="22"/>
    </location>
</feature>
<gene>
    <name evidence="3" type="primary">Esp2</name>
</gene>
<dbReference type="InterPro" id="IPR032253">
    <property type="entry name" value="Esp1/Esp22"/>
</dbReference>
<feature type="region of interest" description="Disordered" evidence="1">
    <location>
        <begin position="67"/>
        <end position="126"/>
    </location>
</feature>
<organism evidence="3">
    <name type="scientific">Mus musculus</name>
    <name type="common">Mouse</name>
    <dbReference type="NCBI Taxonomy" id="10090"/>
    <lineage>
        <taxon>Eukaryota</taxon>
        <taxon>Metazoa</taxon>
        <taxon>Chordata</taxon>
        <taxon>Craniata</taxon>
        <taxon>Vertebrata</taxon>
        <taxon>Euteleostomi</taxon>
        <taxon>Mammalia</taxon>
        <taxon>Eutheria</taxon>
        <taxon>Euarchontoglires</taxon>
        <taxon>Glires</taxon>
        <taxon>Rodentia</taxon>
        <taxon>Myomorpha</taxon>
        <taxon>Muroidea</taxon>
        <taxon>Muridae</taxon>
        <taxon>Murinae</taxon>
        <taxon>Mus</taxon>
        <taxon>Mus</taxon>
    </lineage>
</organism>
<accession>A8R0T6</accession>
<dbReference type="EMBL" id="AB306980">
    <property type="protein sequence ID" value="BAF92719.1"/>
    <property type="molecule type" value="Genomic_DNA"/>
</dbReference>
<feature type="compositionally biased region" description="Low complexity" evidence="1">
    <location>
        <begin position="106"/>
        <end position="119"/>
    </location>
</feature>
<feature type="chain" id="PRO_5002725879" evidence="2">
    <location>
        <begin position="23"/>
        <end position="126"/>
    </location>
</feature>
<dbReference type="GO" id="GO:0005615">
    <property type="term" value="C:extracellular space"/>
    <property type="evidence" value="ECO:0007669"/>
    <property type="project" value="InterPro"/>
</dbReference>
<evidence type="ECO:0000256" key="2">
    <source>
        <dbReference type="SAM" id="SignalP"/>
    </source>
</evidence>
<protein>
    <submittedName>
        <fullName evidence="3">Exocrine gland-secreting peptide 2</fullName>
    </submittedName>
</protein>
<keyword evidence="2" id="KW-0732">Signal</keyword>
<dbReference type="AlphaFoldDB" id="A8R0T6"/>
<proteinExistence type="predicted"/>
<sequence>MASLPVMFFFIILLLASILIKGRILTQTQKEPTISADHQKNPKAVTVDSQREPNIQEDFERMLCAINQEQNRGGSTEPLRQHPWRATDSRPPSGPEDRCPPGLGGSISLSSSGRHLGSGTPWNLGI</sequence>
<evidence type="ECO:0000256" key="1">
    <source>
        <dbReference type="SAM" id="MobiDB-lite"/>
    </source>
</evidence>